<evidence type="ECO:0000256" key="2">
    <source>
        <dbReference type="ARBA" id="ARBA00022487"/>
    </source>
</evidence>
<keyword evidence="2" id="KW-0719">Serine esterase</keyword>
<keyword evidence="3" id="KW-0378">Hydrolase</keyword>
<evidence type="ECO:0000256" key="3">
    <source>
        <dbReference type="ARBA" id="ARBA00022801"/>
    </source>
</evidence>
<dbReference type="SMART" id="SM01110">
    <property type="entry name" value="Cutinase"/>
    <property type="match status" value="1"/>
</dbReference>
<dbReference type="AlphaFoldDB" id="A0A2N3VI35"/>
<dbReference type="EMBL" id="PJMW01000002">
    <property type="protein sequence ID" value="PKV81281.1"/>
    <property type="molecule type" value="Genomic_DNA"/>
</dbReference>
<keyword evidence="6" id="KW-0732">Signal</keyword>
<dbReference type="GO" id="GO:0052689">
    <property type="term" value="F:carboxylic ester hydrolase activity"/>
    <property type="evidence" value="ECO:0007669"/>
    <property type="project" value="UniProtKB-KW"/>
</dbReference>
<dbReference type="RefSeq" id="WP_245914787.1">
    <property type="nucleotide sequence ID" value="NZ_PJMW01000002.1"/>
</dbReference>
<dbReference type="PANTHER" id="PTHR33630">
    <property type="entry name" value="CUTINASE RV1984C-RELATED-RELATED"/>
    <property type="match status" value="1"/>
</dbReference>
<keyword evidence="4" id="KW-1015">Disulfide bond</keyword>
<evidence type="ECO:0000256" key="1">
    <source>
        <dbReference type="ARBA" id="ARBA00007534"/>
    </source>
</evidence>
<evidence type="ECO:0000256" key="6">
    <source>
        <dbReference type="SAM" id="SignalP"/>
    </source>
</evidence>
<protein>
    <submittedName>
        <fullName evidence="7">Cutinase</fullName>
    </submittedName>
</protein>
<evidence type="ECO:0000313" key="7">
    <source>
        <dbReference type="EMBL" id="PKV81281.1"/>
    </source>
</evidence>
<name>A0A2N3VI35_9NOCA</name>
<dbReference type="PANTHER" id="PTHR33630:SF9">
    <property type="entry name" value="CUTINASE 4"/>
    <property type="match status" value="1"/>
</dbReference>
<dbReference type="Pfam" id="PF01083">
    <property type="entry name" value="Cutinase"/>
    <property type="match status" value="1"/>
</dbReference>
<feature type="signal peptide" evidence="6">
    <location>
        <begin position="1"/>
        <end position="33"/>
    </location>
</feature>
<dbReference type="SUPFAM" id="SSF53474">
    <property type="entry name" value="alpha/beta-Hydrolases"/>
    <property type="match status" value="1"/>
</dbReference>
<dbReference type="InterPro" id="IPR029058">
    <property type="entry name" value="AB_hydrolase_fold"/>
</dbReference>
<dbReference type="InterPro" id="IPR000675">
    <property type="entry name" value="Cutinase/axe"/>
</dbReference>
<comment type="caution">
    <text evidence="7">The sequence shown here is derived from an EMBL/GenBank/DDBJ whole genome shotgun (WGS) entry which is preliminary data.</text>
</comment>
<accession>A0A2N3VI35</accession>
<evidence type="ECO:0000313" key="8">
    <source>
        <dbReference type="Proteomes" id="UP000233766"/>
    </source>
</evidence>
<dbReference type="Proteomes" id="UP000233766">
    <property type="component" value="Unassembled WGS sequence"/>
</dbReference>
<keyword evidence="8" id="KW-1185">Reference proteome</keyword>
<proteinExistence type="inferred from homology"/>
<feature type="chain" id="PRO_5014801149" evidence="6">
    <location>
        <begin position="34"/>
        <end position="549"/>
    </location>
</feature>
<comment type="similarity">
    <text evidence="1">Belongs to the cutinase family.</text>
</comment>
<organism evidence="7 8">
    <name type="scientific">Nocardia fluminea</name>
    <dbReference type="NCBI Taxonomy" id="134984"/>
    <lineage>
        <taxon>Bacteria</taxon>
        <taxon>Bacillati</taxon>
        <taxon>Actinomycetota</taxon>
        <taxon>Actinomycetes</taxon>
        <taxon>Mycobacteriales</taxon>
        <taxon>Nocardiaceae</taxon>
        <taxon>Nocardia</taxon>
    </lineage>
</organism>
<reference evidence="7 8" key="1">
    <citation type="submission" date="2017-12" db="EMBL/GenBank/DDBJ databases">
        <title>Sequencing the genomes of 1000 Actinobacteria strains.</title>
        <authorList>
            <person name="Klenk H.-P."/>
        </authorList>
    </citation>
    <scope>NUCLEOTIDE SEQUENCE [LARGE SCALE GENOMIC DNA]</scope>
    <source>
        <strain evidence="7 8">DSM 44489</strain>
    </source>
</reference>
<evidence type="ECO:0000256" key="4">
    <source>
        <dbReference type="ARBA" id="ARBA00023157"/>
    </source>
</evidence>
<feature type="region of interest" description="Disordered" evidence="5">
    <location>
        <begin position="482"/>
        <end position="549"/>
    </location>
</feature>
<sequence>MRIDMARCTTRLTVTLIAFTVASLSVTAGVAGAEDGTPTTPSTHVSIAACPALYALGIQGTGESSPDAAPSTDTGMLSTVFRPMLARAADPGLVDRAYVPYEAGFGGAVQGGAVPYTESVAGGLERLRSMATQVTQRCPDTRIAVVGYSQGAHVASLFAQEVGAGTGVLAADKVAAVALFADPTRGANAPLFPGAPDLTAPLAAPGTSGDAVTSIGAVRQGVASGGGLAPQSDQTDHFGKLTGRVASFCATGDLACDAPQGAPIVRAVTNLMSQSKLSGGDPIGSLTSIAQALAFTSIKTATAAVEEDLSGTTMADVSISPKKSISQRLSDASDPNSTLDVNAAYRALLKVGVIGLNAVATVVKSVISPASISELATATLSNPLAGLTLLGTKLAGAVPQLVPPTTGVRLVNEAFSAVRQNVTDNAELLDVTTWVRYWNTLQRHDAYSRMGVGANGATPTQYVGEWFAALARDAAGVSGKGTVPVGGSDSRGMGIFESGTGASTTTKPSGGGQFPFGTGADGASSGGATTPPAATPVTTAPTTRPFSVN</sequence>
<evidence type="ECO:0000256" key="5">
    <source>
        <dbReference type="SAM" id="MobiDB-lite"/>
    </source>
</evidence>
<gene>
    <name evidence="7" type="ORF">ATK86_5744</name>
</gene>
<feature type="compositionally biased region" description="Low complexity" evidence="5">
    <location>
        <begin position="517"/>
        <end position="543"/>
    </location>
</feature>
<dbReference type="Gene3D" id="3.40.50.1820">
    <property type="entry name" value="alpha/beta hydrolase"/>
    <property type="match status" value="1"/>
</dbReference>